<protein>
    <recommendedName>
        <fullName evidence="1">Toprim domain-containing protein</fullName>
    </recommendedName>
</protein>
<proteinExistence type="predicted"/>
<accession>A0A098TS78</accession>
<dbReference type="STRING" id="1497020.DO97_19145"/>
<dbReference type="EMBL" id="JJML01000007">
    <property type="protein sequence ID" value="KGF73588.1"/>
    <property type="molecule type" value="Genomic_DNA"/>
</dbReference>
<evidence type="ECO:0000259" key="1">
    <source>
        <dbReference type="PROSITE" id="PS50880"/>
    </source>
</evidence>
<feature type="domain" description="Toprim" evidence="1">
    <location>
        <begin position="1"/>
        <end position="47"/>
    </location>
</feature>
<dbReference type="GO" id="GO:0003917">
    <property type="term" value="F:DNA topoisomerase type I (single strand cut, ATP-independent) activity"/>
    <property type="evidence" value="ECO:0007669"/>
    <property type="project" value="InterPro"/>
</dbReference>
<dbReference type="GO" id="GO:0003677">
    <property type="term" value="F:DNA binding"/>
    <property type="evidence" value="ECO:0007669"/>
    <property type="project" value="InterPro"/>
</dbReference>
<keyword evidence="3" id="KW-1185">Reference proteome</keyword>
<dbReference type="InterPro" id="IPR023405">
    <property type="entry name" value="Topo_IA_core_domain"/>
</dbReference>
<dbReference type="InterPro" id="IPR000380">
    <property type="entry name" value="Topo_IA"/>
</dbReference>
<sequence length="73" mass="8111">MKTAARHAEAVFIAADLHREGETIGWHIAQLLGLHKPHGVVYQEITEVAVRAAIACPRPLDIHQISRVFHANK</sequence>
<dbReference type="PROSITE" id="PS50880">
    <property type="entry name" value="TOPRIM"/>
    <property type="match status" value="1"/>
</dbReference>
<evidence type="ECO:0000313" key="2">
    <source>
        <dbReference type="EMBL" id="KGF73588.1"/>
    </source>
</evidence>
<dbReference type="GO" id="GO:0006265">
    <property type="term" value="P:DNA topological change"/>
    <property type="evidence" value="ECO:0007669"/>
    <property type="project" value="InterPro"/>
</dbReference>
<name>A0A098TS78_9CYAN</name>
<comment type="caution">
    <text evidence="2">The sequence shown here is derived from an EMBL/GenBank/DDBJ whole genome shotgun (WGS) entry which is preliminary data.</text>
</comment>
<dbReference type="InterPro" id="IPR006171">
    <property type="entry name" value="TOPRIM_dom"/>
</dbReference>
<reference evidence="2 3" key="1">
    <citation type="journal article" date="2014" name="Mol. Ecol.">
        <title>Evolution of Synechococcus.</title>
        <authorList>
            <person name="Dvorak P."/>
            <person name="Casamatta D."/>
            <person name="Hasler P."/>
            <person name="Poulickova A."/>
            <person name="Ondrej V."/>
            <person name="Sanges R."/>
        </authorList>
    </citation>
    <scope>NUCLEOTIDE SEQUENCE [LARGE SCALE GENOMIC DNA]</scope>
    <source>
        <strain evidence="2 3">CAUP A 1101</strain>
    </source>
</reference>
<dbReference type="PANTHER" id="PTHR42785:SF1">
    <property type="entry name" value="DNA TOPOISOMERASE"/>
    <property type="match status" value="1"/>
</dbReference>
<dbReference type="Proteomes" id="UP000030170">
    <property type="component" value="Unassembled WGS sequence"/>
</dbReference>
<gene>
    <name evidence="2" type="ORF">DO97_19145</name>
</gene>
<evidence type="ECO:0000313" key="3">
    <source>
        <dbReference type="Proteomes" id="UP000030170"/>
    </source>
</evidence>
<dbReference type="Gene3D" id="3.40.50.140">
    <property type="match status" value="1"/>
</dbReference>
<dbReference type="AlphaFoldDB" id="A0A098TS78"/>
<dbReference type="SUPFAM" id="SSF56712">
    <property type="entry name" value="Prokaryotic type I DNA topoisomerase"/>
    <property type="match status" value="1"/>
</dbReference>
<dbReference type="PANTHER" id="PTHR42785">
    <property type="entry name" value="DNA TOPOISOMERASE, TYPE IA, CORE"/>
    <property type="match status" value="1"/>
</dbReference>
<organism evidence="2 3">
    <name type="scientific">Neosynechococcus sphagnicola sy1</name>
    <dbReference type="NCBI Taxonomy" id="1497020"/>
    <lineage>
        <taxon>Bacteria</taxon>
        <taxon>Bacillati</taxon>
        <taxon>Cyanobacteriota</taxon>
        <taxon>Cyanophyceae</taxon>
        <taxon>Neosynechococcales</taxon>
        <taxon>Neosynechococcaceae</taxon>
        <taxon>Neosynechococcus</taxon>
    </lineage>
</organism>